<organism evidence="2 3">
    <name type="scientific">Egicoccus halophilus</name>
    <dbReference type="NCBI Taxonomy" id="1670830"/>
    <lineage>
        <taxon>Bacteria</taxon>
        <taxon>Bacillati</taxon>
        <taxon>Actinomycetota</taxon>
        <taxon>Nitriliruptoria</taxon>
        <taxon>Egicoccales</taxon>
        <taxon>Egicoccaceae</taxon>
        <taxon>Egicoccus</taxon>
    </lineage>
</organism>
<protein>
    <submittedName>
        <fullName evidence="2">Methyltransferase</fullName>
    </submittedName>
</protein>
<dbReference type="Proteomes" id="UP000650511">
    <property type="component" value="Unassembled WGS sequence"/>
</dbReference>
<sequence>MGRAISAADRVAAITGLWSDGDYRRIAALFAPISEQLAANWAGPGLRVLDAATGTGNTALAFARAGAEVDAFDLTPTLLDIAERRAAEQRLRVRFRQGDLVAIPYDDATFELVVSTFGAFLADQQQACARELVRVCRPGGTIVTTGWSGEGAIGVLTAVTVEHHPDLRDPAAPDVRVWSDPDRLPGLFAGCDVEVSLERRTAEFTFASAEQAMEVFETTSGPVRALRTNVERAGRDWSALRQEIVRRWTALARPTGDGIALPSVYGVAVVRRRS</sequence>
<dbReference type="InterPro" id="IPR029063">
    <property type="entry name" value="SAM-dependent_MTases_sf"/>
</dbReference>
<keyword evidence="3" id="KW-1185">Reference proteome</keyword>
<reference evidence="2" key="1">
    <citation type="journal article" date="2014" name="Int. J. Syst. Evol. Microbiol.">
        <title>Complete genome sequence of Corynebacterium casei LMG S-19264T (=DSM 44701T), isolated from a smear-ripened cheese.</title>
        <authorList>
            <consortium name="US DOE Joint Genome Institute (JGI-PGF)"/>
            <person name="Walter F."/>
            <person name="Albersmeier A."/>
            <person name="Kalinowski J."/>
            <person name="Ruckert C."/>
        </authorList>
    </citation>
    <scope>NUCLEOTIDE SEQUENCE</scope>
    <source>
        <strain evidence="2">CGMCC 1.14988</strain>
    </source>
</reference>
<dbReference type="GO" id="GO:0032259">
    <property type="term" value="P:methylation"/>
    <property type="evidence" value="ECO:0007669"/>
    <property type="project" value="UniProtKB-KW"/>
</dbReference>
<dbReference type="EMBL" id="BMHA01000005">
    <property type="protein sequence ID" value="GGI05591.1"/>
    <property type="molecule type" value="Genomic_DNA"/>
</dbReference>
<dbReference type="InterPro" id="IPR041698">
    <property type="entry name" value="Methyltransf_25"/>
</dbReference>
<evidence type="ECO:0000313" key="2">
    <source>
        <dbReference type="EMBL" id="GGI05591.1"/>
    </source>
</evidence>
<dbReference type="GO" id="GO:0008168">
    <property type="term" value="F:methyltransferase activity"/>
    <property type="evidence" value="ECO:0007669"/>
    <property type="project" value="UniProtKB-KW"/>
</dbReference>
<dbReference type="PANTHER" id="PTHR43591:SF24">
    <property type="entry name" value="2-METHOXY-6-POLYPRENYL-1,4-BENZOQUINOL METHYLASE, MITOCHONDRIAL"/>
    <property type="match status" value="1"/>
</dbReference>
<keyword evidence="2" id="KW-0808">Transferase</keyword>
<reference evidence="2" key="2">
    <citation type="submission" date="2020-09" db="EMBL/GenBank/DDBJ databases">
        <authorList>
            <person name="Sun Q."/>
            <person name="Zhou Y."/>
        </authorList>
    </citation>
    <scope>NUCLEOTIDE SEQUENCE</scope>
    <source>
        <strain evidence="2">CGMCC 1.14988</strain>
    </source>
</reference>
<name>A0A8J3ETP6_9ACTN</name>
<accession>A0A8J3ETP6</accession>
<dbReference type="AlphaFoldDB" id="A0A8J3ETP6"/>
<dbReference type="PANTHER" id="PTHR43591">
    <property type="entry name" value="METHYLTRANSFERASE"/>
    <property type="match status" value="1"/>
</dbReference>
<dbReference type="Gene3D" id="3.40.50.150">
    <property type="entry name" value="Vaccinia Virus protein VP39"/>
    <property type="match status" value="1"/>
</dbReference>
<evidence type="ECO:0000259" key="1">
    <source>
        <dbReference type="Pfam" id="PF13649"/>
    </source>
</evidence>
<dbReference type="RefSeq" id="WP_165403802.1">
    <property type="nucleotide sequence ID" value="NZ_BMHA01000005.1"/>
</dbReference>
<proteinExistence type="predicted"/>
<evidence type="ECO:0000313" key="3">
    <source>
        <dbReference type="Proteomes" id="UP000650511"/>
    </source>
</evidence>
<dbReference type="Pfam" id="PF13649">
    <property type="entry name" value="Methyltransf_25"/>
    <property type="match status" value="1"/>
</dbReference>
<comment type="caution">
    <text evidence="2">The sequence shown here is derived from an EMBL/GenBank/DDBJ whole genome shotgun (WGS) entry which is preliminary data.</text>
</comment>
<gene>
    <name evidence="2" type="ORF">GCM10011354_14850</name>
</gene>
<dbReference type="SUPFAM" id="SSF53335">
    <property type="entry name" value="S-adenosyl-L-methionine-dependent methyltransferases"/>
    <property type="match status" value="1"/>
</dbReference>
<keyword evidence="2" id="KW-0489">Methyltransferase</keyword>
<dbReference type="CDD" id="cd02440">
    <property type="entry name" value="AdoMet_MTases"/>
    <property type="match status" value="1"/>
</dbReference>
<feature type="domain" description="Methyltransferase" evidence="1">
    <location>
        <begin position="48"/>
        <end position="140"/>
    </location>
</feature>